<dbReference type="GO" id="GO:0006508">
    <property type="term" value="P:proteolysis"/>
    <property type="evidence" value="ECO:0007669"/>
    <property type="project" value="UniProtKB-KW"/>
</dbReference>
<dbReference type="GO" id="GO:0004222">
    <property type="term" value="F:metalloendopeptidase activity"/>
    <property type="evidence" value="ECO:0007669"/>
    <property type="project" value="InterPro"/>
</dbReference>
<dbReference type="Gene3D" id="3.10.170.10">
    <property type="match status" value="1"/>
</dbReference>
<feature type="binding site" evidence="12">
    <location>
        <position position="438"/>
    </location>
    <ligand>
        <name>Zn(2+)</name>
        <dbReference type="ChEBI" id="CHEBI:29105"/>
        <note>catalytic</note>
    </ligand>
</feature>
<keyword evidence="4 13" id="KW-0645">Protease</keyword>
<evidence type="ECO:0000256" key="14">
    <source>
        <dbReference type="SAM" id="MobiDB-lite"/>
    </source>
</evidence>
<feature type="signal peptide" evidence="13">
    <location>
        <begin position="1"/>
        <end position="18"/>
    </location>
</feature>
<feature type="chain" id="PRO_5015376736" description="Extracellular metalloproteinase" evidence="13">
    <location>
        <begin position="19"/>
        <end position="640"/>
    </location>
</feature>
<comment type="similarity">
    <text evidence="2 13">Belongs to the peptidase M36 family.</text>
</comment>
<dbReference type="GeneID" id="36598855"/>
<protein>
    <recommendedName>
        <fullName evidence="13">Extracellular metalloproteinase</fullName>
        <ecNumber evidence="13">3.4.24.-</ecNumber>
    </recommendedName>
    <alternativeName>
        <fullName evidence="13">Fungalysin</fullName>
    </alternativeName>
</protein>
<proteinExistence type="inferred from homology"/>
<dbReference type="GO" id="GO:0008270">
    <property type="term" value="F:zinc ion binding"/>
    <property type="evidence" value="ECO:0007669"/>
    <property type="project" value="InterPro"/>
</dbReference>
<dbReference type="PRINTS" id="PR00999">
    <property type="entry name" value="FUNGALYSIN"/>
</dbReference>
<dbReference type="Pfam" id="PF02128">
    <property type="entry name" value="Peptidase_M36"/>
    <property type="match status" value="1"/>
</dbReference>
<evidence type="ECO:0000256" key="9">
    <source>
        <dbReference type="ARBA" id="ARBA00023049"/>
    </source>
</evidence>
<dbReference type="CDD" id="cd09596">
    <property type="entry name" value="M36"/>
    <property type="match status" value="1"/>
</dbReference>
<dbReference type="InterPro" id="IPR001842">
    <property type="entry name" value="Peptidase_M36"/>
</dbReference>
<evidence type="ECO:0000256" key="12">
    <source>
        <dbReference type="PIRSR" id="PIRSR601842-2"/>
    </source>
</evidence>
<comment type="subcellular location">
    <subcellularLocation>
        <location evidence="1 13">Secreted</location>
    </subcellularLocation>
</comment>
<evidence type="ECO:0000256" key="5">
    <source>
        <dbReference type="ARBA" id="ARBA00022723"/>
    </source>
</evidence>
<evidence type="ECO:0000313" key="17">
    <source>
        <dbReference type="Proteomes" id="UP000241546"/>
    </source>
</evidence>
<dbReference type="Pfam" id="PF07504">
    <property type="entry name" value="FTP"/>
    <property type="match status" value="1"/>
</dbReference>
<evidence type="ECO:0000256" key="4">
    <source>
        <dbReference type="ARBA" id="ARBA00022670"/>
    </source>
</evidence>
<feature type="domain" description="FTP" evidence="15">
    <location>
        <begin position="86"/>
        <end position="137"/>
    </location>
</feature>
<evidence type="ECO:0000256" key="8">
    <source>
        <dbReference type="ARBA" id="ARBA00022833"/>
    </source>
</evidence>
<evidence type="ECO:0000256" key="7">
    <source>
        <dbReference type="ARBA" id="ARBA00022801"/>
    </source>
</evidence>
<evidence type="ECO:0000256" key="10">
    <source>
        <dbReference type="ARBA" id="ARBA00023145"/>
    </source>
</evidence>
<dbReference type="InterPro" id="IPR027268">
    <property type="entry name" value="Peptidase_M4/M1_CTD_sf"/>
</dbReference>
<dbReference type="GO" id="GO:0005576">
    <property type="term" value="C:extracellular region"/>
    <property type="evidence" value="ECO:0007669"/>
    <property type="project" value="UniProtKB-SubCell"/>
</dbReference>
<feature type="binding site" evidence="12">
    <location>
        <position position="434"/>
    </location>
    <ligand>
        <name>Zn(2+)</name>
        <dbReference type="ChEBI" id="CHEBI:29105"/>
        <note>catalytic</note>
    </ligand>
</feature>
<feature type="compositionally biased region" description="Polar residues" evidence="14">
    <location>
        <begin position="623"/>
        <end position="640"/>
    </location>
</feature>
<comment type="cofactor">
    <cofactor evidence="12">
        <name>Zn(2+)</name>
        <dbReference type="ChEBI" id="CHEBI:29105"/>
    </cofactor>
    <text evidence="12">Binds 1 zinc ion per subunit.</text>
</comment>
<reference evidence="17" key="1">
    <citation type="submission" date="2016-07" db="EMBL/GenBank/DDBJ databases">
        <title>Multiple horizontal gene transfer events from other fungi enriched the ability of initially mycotrophic Trichoderma (Ascomycota) to feed on dead plant biomass.</title>
        <authorList>
            <consortium name="DOE Joint Genome Institute"/>
            <person name="Atanasova L."/>
            <person name="Chenthamara K."/>
            <person name="Zhang J."/>
            <person name="Grujic M."/>
            <person name="Henrissat B."/>
            <person name="Kuo A."/>
            <person name="Aerts A."/>
            <person name="Salamov A."/>
            <person name="Lipzen A."/>
            <person name="Labutti K."/>
            <person name="Barry K."/>
            <person name="Miao Y."/>
            <person name="Rahimi M.J."/>
            <person name="Shen Q."/>
            <person name="Grigoriev I.V."/>
            <person name="Kubicek C.P."/>
            <person name="Druzhinina I.S."/>
        </authorList>
    </citation>
    <scope>NUCLEOTIDE SEQUENCE [LARGE SCALE GENOMIC DNA]</scope>
    <source>
        <strain evidence="17">TUCIM 6016</strain>
    </source>
</reference>
<feature type="active site" evidence="11">
    <location>
        <position position="435"/>
    </location>
</feature>
<evidence type="ECO:0000313" key="16">
    <source>
        <dbReference type="EMBL" id="PTB65585.1"/>
    </source>
</evidence>
<keyword evidence="7 13" id="KW-0378">Hydrolase</keyword>
<gene>
    <name evidence="16" type="ORF">BBK36DRAFT_1120750</name>
</gene>
<keyword evidence="5 12" id="KW-0479">Metal-binding</keyword>
<name>A0A2T4B8C8_9HYPO</name>
<evidence type="ECO:0000256" key="2">
    <source>
        <dbReference type="ARBA" id="ARBA00006006"/>
    </source>
</evidence>
<dbReference type="AlphaFoldDB" id="A0A2T4B8C8"/>
<dbReference type="PANTHER" id="PTHR33478">
    <property type="entry name" value="EXTRACELLULAR METALLOPROTEINASE MEP"/>
    <property type="match status" value="1"/>
</dbReference>
<keyword evidence="8 12" id="KW-0862">Zinc</keyword>
<feature type="binding site" evidence="12">
    <location>
        <position position="249"/>
    </location>
    <ligand>
        <name>Zn(2+)</name>
        <dbReference type="ChEBI" id="CHEBI:29105"/>
        <note>catalytic</note>
    </ligand>
</feature>
<sequence>MKSAILLGLTGLAANVHAHPTKQPESGSNLVRRGIDISKYHLPSLSDYTPSTHVDVGDEASLQSVDLKRNYVDTATRAVKKIAPHAEFRVVDDHYVDVDGIGHVHFKQTVHGIDIDNADFKVNIGRDGRVFSHGNSFFSGKLPTENPLTKRAFSEPTEALKGAVDILGLPVKADGATAEAKEGTEKYTIKGTSGAVSDPEARLVYLVKADGTLSLTWRVETDVVDNWLLTYVDAATNQEVHGVVDYVSDFATFEVFPWGINDPSEGDRKTFTDPWRIDASPFTWLGDGTTNYTTTRGNNAIAQVNPTGGNDYLNNYRPNSPTRTFEYPFSLSQTNPVDYRDASVTQLFYTANKYHDLLYILGFTEAAGNFQANNNGKGGLGNDFVILNAQDGSGTNNANFATPVDGQNGRMRMYIWTVSTPRRDGSLEEGIVIHEFTHGLSTRLTGGPANSGCLSGVEAGGMGEGWGDFYATAIRLKPGDTHSTDYPIGAWADNNPAGIRQYPYSTSLTTNPLTYKSVNSQFEVHSSGTTWASILYEVLWALIDKHGKNDADFPTFDSQGVPTDGKFLALKLVLNGLALQPCSPTFVSARDAIIDADRALTGGENVCELWTAFAKRGLGSGARYSSSSRTESFTIPSGVC</sequence>
<dbReference type="InterPro" id="IPR050371">
    <property type="entry name" value="Fungal_virulence_M36"/>
</dbReference>
<keyword evidence="3 13" id="KW-0964">Secreted</keyword>
<keyword evidence="17" id="KW-1185">Reference proteome</keyword>
<organism evidence="16 17">
    <name type="scientific">Trichoderma citrinoviride</name>
    <dbReference type="NCBI Taxonomy" id="58853"/>
    <lineage>
        <taxon>Eukaryota</taxon>
        <taxon>Fungi</taxon>
        <taxon>Dikarya</taxon>
        <taxon>Ascomycota</taxon>
        <taxon>Pezizomycotina</taxon>
        <taxon>Sordariomycetes</taxon>
        <taxon>Hypocreomycetidae</taxon>
        <taxon>Hypocreales</taxon>
        <taxon>Hypocreaceae</taxon>
        <taxon>Trichoderma</taxon>
    </lineage>
</organism>
<dbReference type="PANTHER" id="PTHR33478:SF1">
    <property type="entry name" value="EXTRACELLULAR METALLOPROTEINASE MEP"/>
    <property type="match status" value="1"/>
</dbReference>
<dbReference type="EMBL" id="KZ680214">
    <property type="protein sequence ID" value="PTB65585.1"/>
    <property type="molecule type" value="Genomic_DNA"/>
</dbReference>
<dbReference type="RefSeq" id="XP_024748905.1">
    <property type="nucleotide sequence ID" value="XM_024890737.1"/>
</dbReference>
<keyword evidence="10 13" id="KW-0865">Zymogen</keyword>
<evidence type="ECO:0000259" key="15">
    <source>
        <dbReference type="Pfam" id="PF07504"/>
    </source>
</evidence>
<evidence type="ECO:0000256" key="6">
    <source>
        <dbReference type="ARBA" id="ARBA00022729"/>
    </source>
</evidence>
<dbReference type="EC" id="3.4.24.-" evidence="13"/>
<dbReference type="Proteomes" id="UP000241546">
    <property type="component" value="Unassembled WGS sequence"/>
</dbReference>
<keyword evidence="9 13" id="KW-0482">Metalloprotease</keyword>
<evidence type="ECO:0000256" key="3">
    <source>
        <dbReference type="ARBA" id="ARBA00022525"/>
    </source>
</evidence>
<dbReference type="Gene3D" id="1.10.390.10">
    <property type="entry name" value="Neutral Protease Domain 2"/>
    <property type="match status" value="1"/>
</dbReference>
<dbReference type="InterPro" id="IPR011096">
    <property type="entry name" value="FTP_domain"/>
</dbReference>
<evidence type="ECO:0000256" key="11">
    <source>
        <dbReference type="PIRSR" id="PIRSR601842-1"/>
    </source>
</evidence>
<evidence type="ECO:0000256" key="1">
    <source>
        <dbReference type="ARBA" id="ARBA00004613"/>
    </source>
</evidence>
<feature type="region of interest" description="Disordered" evidence="14">
    <location>
        <begin position="620"/>
        <end position="640"/>
    </location>
</feature>
<dbReference type="SUPFAM" id="SSF55486">
    <property type="entry name" value="Metalloproteases ('zincins'), catalytic domain"/>
    <property type="match status" value="1"/>
</dbReference>
<keyword evidence="6 13" id="KW-0732">Signal</keyword>
<evidence type="ECO:0000256" key="13">
    <source>
        <dbReference type="RuleBase" id="RU364017"/>
    </source>
</evidence>
<feature type="binding site" evidence="12">
    <location>
        <position position="464"/>
    </location>
    <ligand>
        <name>Zn(2+)</name>
        <dbReference type="ChEBI" id="CHEBI:29105"/>
        <note>catalytic</note>
    </ligand>
</feature>
<accession>A0A2T4B8C8</accession>
<dbReference type="OrthoDB" id="3227768at2759"/>